<dbReference type="PANTHER" id="PTHR31503:SF36">
    <property type="entry name" value="SODIUM_CALCIUM EXCHANGER MEMBRANE REGION DOMAIN-CONTAINING PROTEIN"/>
    <property type="match status" value="1"/>
</dbReference>
<dbReference type="GO" id="GO:0005509">
    <property type="term" value="F:calcium ion binding"/>
    <property type="evidence" value="ECO:0007669"/>
    <property type="project" value="InterPro"/>
</dbReference>
<comment type="caution">
    <text evidence="12">The sequence shown here is derived from an EMBL/GenBank/DDBJ whole genome shotgun (WGS) entry which is preliminary data.</text>
</comment>
<dbReference type="Gene3D" id="1.20.1420.30">
    <property type="entry name" value="NCX, central ion-binding region"/>
    <property type="match status" value="1"/>
</dbReference>
<dbReference type="PROSITE" id="PS50222">
    <property type="entry name" value="EF_HAND_2"/>
    <property type="match status" value="2"/>
</dbReference>
<reference evidence="12 13" key="1">
    <citation type="journal article" date="2024" name="Nat. Commun.">
        <title>Phylogenomics reveals the evolutionary origins of lichenization in chlorophyte algae.</title>
        <authorList>
            <person name="Puginier C."/>
            <person name="Libourel C."/>
            <person name="Otte J."/>
            <person name="Skaloud P."/>
            <person name="Haon M."/>
            <person name="Grisel S."/>
            <person name="Petersen M."/>
            <person name="Berrin J.G."/>
            <person name="Delaux P.M."/>
            <person name="Dal Grande F."/>
            <person name="Keller J."/>
        </authorList>
    </citation>
    <scope>NUCLEOTIDE SEQUENCE [LARGE SCALE GENOMIC DNA]</scope>
    <source>
        <strain evidence="12 13">SAG 2145</strain>
    </source>
</reference>
<evidence type="ECO:0000256" key="7">
    <source>
        <dbReference type="ARBA" id="ARBA00023065"/>
    </source>
</evidence>
<dbReference type="Pfam" id="PF13499">
    <property type="entry name" value="EF-hand_7"/>
    <property type="match status" value="1"/>
</dbReference>
<dbReference type="Gene3D" id="1.10.238.10">
    <property type="entry name" value="EF-hand"/>
    <property type="match status" value="1"/>
</dbReference>
<evidence type="ECO:0000256" key="4">
    <source>
        <dbReference type="ARBA" id="ARBA00022692"/>
    </source>
</evidence>
<sequence length="528" mass="58811">MFGAMSNCKETWGVFPCSTSLPGSFILVLVYGRVILYAANWLSDGSELLLEILDPGIIGGLVLPILGALPDAFIIAVSGLGGTQEEAQKQISIGVGTLAGSSIMLLTVAWAGSVLLGRCDLKKDGTMKNKTLTHRWNLFKTGISTDRFTPLSAMLMGASVLLYGTIQIPSILARTFHPLASLVGGIMCFVFLAGYCIFQVIYPEMQSRMMDRAKNKHRRVNAMRLMEENTSAFGNLLSFDGSLNMRTVEPMFKNFDKDNSGSIDRGELRALLLGLSISNEKGDALEEDLKYWMKEFDQDEDNVIGFDEFCNVLKKWLQERRDENRKASRRPTRGPSRIQGMRQNNGGEEIPEDERHLLARDEEEGGEEDEEKENEQDEEEDENKPPPSRTQIATLSATSQRHLAFQPSLSPLPSPPFAISAGEVVSSFQFAKRKRSKNLSLTLSQIYGAVTLNNTLCLGIFLLIVHFKHLKWTYTSEVAVTVGATLIMSLIGLRSTKFRSWMAIPVALIYPLSVFIVWFLDYVVHLDD</sequence>
<gene>
    <name evidence="12" type="ORF">WJX74_003436</name>
</gene>
<feature type="transmembrane region" description="Helical" evidence="10">
    <location>
        <begin position="12"/>
        <end position="36"/>
    </location>
</feature>
<dbReference type="InterPro" id="IPR004837">
    <property type="entry name" value="NaCa_Exmemb"/>
</dbReference>
<feature type="transmembrane region" description="Helical" evidence="10">
    <location>
        <begin position="441"/>
        <end position="466"/>
    </location>
</feature>
<evidence type="ECO:0000256" key="5">
    <source>
        <dbReference type="ARBA" id="ARBA00022837"/>
    </source>
</evidence>
<evidence type="ECO:0000259" key="11">
    <source>
        <dbReference type="PROSITE" id="PS50222"/>
    </source>
</evidence>
<keyword evidence="7" id="KW-0406">Ion transport</keyword>
<dbReference type="Pfam" id="PF01699">
    <property type="entry name" value="Na_Ca_ex"/>
    <property type="match status" value="2"/>
</dbReference>
<feature type="transmembrane region" description="Helical" evidence="10">
    <location>
        <begin position="93"/>
        <end position="117"/>
    </location>
</feature>
<dbReference type="GO" id="GO:0005774">
    <property type="term" value="C:vacuolar membrane"/>
    <property type="evidence" value="ECO:0007669"/>
    <property type="project" value="UniProtKB-ARBA"/>
</dbReference>
<dbReference type="InterPro" id="IPR004713">
    <property type="entry name" value="CaH_exchang"/>
</dbReference>
<dbReference type="InterPro" id="IPR002048">
    <property type="entry name" value="EF_hand_dom"/>
</dbReference>
<organism evidence="12 13">
    <name type="scientific">Apatococcus lobatus</name>
    <dbReference type="NCBI Taxonomy" id="904363"/>
    <lineage>
        <taxon>Eukaryota</taxon>
        <taxon>Viridiplantae</taxon>
        <taxon>Chlorophyta</taxon>
        <taxon>core chlorophytes</taxon>
        <taxon>Trebouxiophyceae</taxon>
        <taxon>Chlorellales</taxon>
        <taxon>Chlorellaceae</taxon>
        <taxon>Apatococcus</taxon>
    </lineage>
</organism>
<dbReference type="GO" id="GO:0006874">
    <property type="term" value="P:intracellular calcium ion homeostasis"/>
    <property type="evidence" value="ECO:0007669"/>
    <property type="project" value="TreeGrafter"/>
</dbReference>
<keyword evidence="13" id="KW-1185">Reference proteome</keyword>
<feature type="transmembrane region" description="Helical" evidence="10">
    <location>
        <begin position="500"/>
        <end position="520"/>
    </location>
</feature>
<evidence type="ECO:0000256" key="10">
    <source>
        <dbReference type="SAM" id="Phobius"/>
    </source>
</evidence>
<evidence type="ECO:0000256" key="1">
    <source>
        <dbReference type="ARBA" id="ARBA00004127"/>
    </source>
</evidence>
<dbReference type="SMART" id="SM00054">
    <property type="entry name" value="EFh"/>
    <property type="match status" value="2"/>
</dbReference>
<evidence type="ECO:0000313" key="12">
    <source>
        <dbReference type="EMBL" id="KAK9819305.1"/>
    </source>
</evidence>
<feature type="domain" description="EF-hand" evidence="11">
    <location>
        <begin position="243"/>
        <end position="278"/>
    </location>
</feature>
<feature type="transmembrane region" description="Helical" evidence="10">
    <location>
        <begin position="153"/>
        <end position="173"/>
    </location>
</feature>
<accession>A0AAW1QD40</accession>
<feature type="transmembrane region" description="Helical" evidence="10">
    <location>
        <begin position="472"/>
        <end position="493"/>
    </location>
</feature>
<keyword evidence="6 10" id="KW-1133">Transmembrane helix</keyword>
<dbReference type="PANTHER" id="PTHR31503">
    <property type="entry name" value="VACUOLAR CALCIUM ION TRANSPORTER"/>
    <property type="match status" value="1"/>
</dbReference>
<feature type="compositionally biased region" description="Acidic residues" evidence="9">
    <location>
        <begin position="361"/>
        <end position="382"/>
    </location>
</feature>
<dbReference type="SUPFAM" id="SSF47473">
    <property type="entry name" value="EF-hand"/>
    <property type="match status" value="1"/>
</dbReference>
<evidence type="ECO:0000256" key="2">
    <source>
        <dbReference type="ARBA" id="ARBA00022448"/>
    </source>
</evidence>
<dbReference type="InterPro" id="IPR044880">
    <property type="entry name" value="NCX_ion-bd_dom_sf"/>
</dbReference>
<dbReference type="PROSITE" id="PS00018">
    <property type="entry name" value="EF_HAND_1"/>
    <property type="match status" value="2"/>
</dbReference>
<keyword evidence="3" id="KW-0050">Antiport</keyword>
<protein>
    <recommendedName>
        <fullName evidence="11">EF-hand domain-containing protein</fullName>
    </recommendedName>
</protein>
<keyword evidence="8 10" id="KW-0472">Membrane</keyword>
<feature type="transmembrane region" description="Helical" evidence="10">
    <location>
        <begin position="179"/>
        <end position="202"/>
    </location>
</feature>
<evidence type="ECO:0000313" key="13">
    <source>
        <dbReference type="Proteomes" id="UP001438707"/>
    </source>
</evidence>
<feature type="domain" description="EF-hand" evidence="11">
    <location>
        <begin position="284"/>
        <end position="319"/>
    </location>
</feature>
<proteinExistence type="predicted"/>
<dbReference type="AlphaFoldDB" id="A0AAW1QD40"/>
<evidence type="ECO:0000256" key="8">
    <source>
        <dbReference type="ARBA" id="ARBA00023136"/>
    </source>
</evidence>
<dbReference type="InterPro" id="IPR011992">
    <property type="entry name" value="EF-hand-dom_pair"/>
</dbReference>
<comment type="subcellular location">
    <subcellularLocation>
        <location evidence="1">Endomembrane system</location>
        <topology evidence="1">Multi-pass membrane protein</topology>
    </subcellularLocation>
</comment>
<dbReference type="EMBL" id="JALJOS010000048">
    <property type="protein sequence ID" value="KAK9819305.1"/>
    <property type="molecule type" value="Genomic_DNA"/>
</dbReference>
<evidence type="ECO:0000256" key="9">
    <source>
        <dbReference type="SAM" id="MobiDB-lite"/>
    </source>
</evidence>
<evidence type="ECO:0000256" key="6">
    <source>
        <dbReference type="ARBA" id="ARBA00022989"/>
    </source>
</evidence>
<dbReference type="GO" id="GO:0015369">
    <property type="term" value="F:calcium:proton antiporter activity"/>
    <property type="evidence" value="ECO:0007669"/>
    <property type="project" value="TreeGrafter"/>
</dbReference>
<keyword evidence="2" id="KW-0813">Transport</keyword>
<evidence type="ECO:0000256" key="3">
    <source>
        <dbReference type="ARBA" id="ARBA00022449"/>
    </source>
</evidence>
<dbReference type="GO" id="GO:0012505">
    <property type="term" value="C:endomembrane system"/>
    <property type="evidence" value="ECO:0007669"/>
    <property type="project" value="UniProtKB-SubCell"/>
</dbReference>
<dbReference type="CDD" id="cd00051">
    <property type="entry name" value="EFh"/>
    <property type="match status" value="1"/>
</dbReference>
<name>A0AAW1QD40_9CHLO</name>
<feature type="region of interest" description="Disordered" evidence="9">
    <location>
        <begin position="321"/>
        <end position="390"/>
    </location>
</feature>
<keyword evidence="4 10" id="KW-0812">Transmembrane</keyword>
<keyword evidence="5" id="KW-0106">Calcium</keyword>
<dbReference type="Proteomes" id="UP001438707">
    <property type="component" value="Unassembled WGS sequence"/>
</dbReference>
<feature type="transmembrane region" description="Helical" evidence="10">
    <location>
        <begin position="57"/>
        <end position="81"/>
    </location>
</feature>
<dbReference type="InterPro" id="IPR018247">
    <property type="entry name" value="EF_Hand_1_Ca_BS"/>
</dbReference>